<dbReference type="AlphaFoldDB" id="A0A086K598"/>
<organism evidence="4 5">
    <name type="scientific">Toxoplasma gondii p89</name>
    <dbReference type="NCBI Taxonomy" id="943119"/>
    <lineage>
        <taxon>Eukaryota</taxon>
        <taxon>Sar</taxon>
        <taxon>Alveolata</taxon>
        <taxon>Apicomplexa</taxon>
        <taxon>Conoidasida</taxon>
        <taxon>Coccidia</taxon>
        <taxon>Eucoccidiorida</taxon>
        <taxon>Eimeriorina</taxon>
        <taxon>Sarcocystidae</taxon>
        <taxon>Toxoplasma</taxon>
    </lineage>
</organism>
<gene>
    <name evidence="4" type="ORF">TGP89_261590</name>
</gene>
<dbReference type="InterPro" id="IPR050745">
    <property type="entry name" value="Multifunctional_regulatory"/>
</dbReference>
<evidence type="ECO:0000313" key="5">
    <source>
        <dbReference type="Proteomes" id="UP000028828"/>
    </source>
</evidence>
<dbReference type="SMART" id="SM00248">
    <property type="entry name" value="ANK"/>
    <property type="match status" value="3"/>
</dbReference>
<name>A0A086K598_TOXGO</name>
<dbReference type="PROSITE" id="PS50297">
    <property type="entry name" value="ANK_REP_REGION"/>
    <property type="match status" value="3"/>
</dbReference>
<proteinExistence type="predicted"/>
<evidence type="ECO:0000256" key="3">
    <source>
        <dbReference type="PROSITE-ProRule" id="PRU00023"/>
    </source>
</evidence>
<dbReference type="InterPro" id="IPR002110">
    <property type="entry name" value="Ankyrin_rpt"/>
</dbReference>
<evidence type="ECO:0000256" key="2">
    <source>
        <dbReference type="ARBA" id="ARBA00023043"/>
    </source>
</evidence>
<keyword evidence="1" id="KW-0677">Repeat</keyword>
<keyword evidence="2 3" id="KW-0040">ANK repeat</keyword>
<dbReference type="OrthoDB" id="285735at2759"/>
<reference evidence="4 5" key="1">
    <citation type="submission" date="2014-03" db="EMBL/GenBank/DDBJ databases">
        <authorList>
            <person name="Sibley D."/>
            <person name="Venepally P."/>
            <person name="Karamycheva S."/>
            <person name="Hadjithomas M."/>
            <person name="Khan A."/>
            <person name="Brunk B."/>
            <person name="Roos D."/>
            <person name="Caler E."/>
            <person name="Lorenzi H."/>
        </authorList>
    </citation>
    <scope>NUCLEOTIDE SEQUENCE [LARGE SCALE GENOMIC DNA]</scope>
    <source>
        <strain evidence="5">p89</strain>
    </source>
</reference>
<dbReference type="SUPFAM" id="SSF48403">
    <property type="entry name" value="Ankyrin repeat"/>
    <property type="match status" value="1"/>
</dbReference>
<accession>A0A086K598</accession>
<dbReference type="Gene3D" id="1.25.40.20">
    <property type="entry name" value="Ankyrin repeat-containing domain"/>
    <property type="match status" value="2"/>
</dbReference>
<dbReference type="InterPro" id="IPR036770">
    <property type="entry name" value="Ankyrin_rpt-contain_sf"/>
</dbReference>
<comment type="caution">
    <text evidence="4">The sequence shown here is derived from an EMBL/GenBank/DDBJ whole genome shotgun (WGS) entry which is preliminary data.</text>
</comment>
<dbReference type="PROSITE" id="PS50088">
    <property type="entry name" value="ANK_REPEAT"/>
    <property type="match status" value="3"/>
</dbReference>
<dbReference type="PANTHER" id="PTHR24189:SF50">
    <property type="entry name" value="ANKYRIN REPEAT AND SOCS BOX PROTEIN 2"/>
    <property type="match status" value="1"/>
</dbReference>
<feature type="repeat" description="ANK" evidence="3">
    <location>
        <begin position="48"/>
        <end position="80"/>
    </location>
</feature>
<dbReference type="PRINTS" id="PR01415">
    <property type="entry name" value="ANKYRIN"/>
</dbReference>
<feature type="repeat" description="ANK" evidence="3">
    <location>
        <begin position="81"/>
        <end position="113"/>
    </location>
</feature>
<protein>
    <submittedName>
        <fullName evidence="4">Putative ankyrin</fullName>
    </submittedName>
</protein>
<dbReference type="PANTHER" id="PTHR24189">
    <property type="entry name" value="MYOTROPHIN"/>
    <property type="match status" value="1"/>
</dbReference>
<dbReference type="VEuPathDB" id="ToxoDB:TGP89_261590"/>
<dbReference type="Proteomes" id="UP000028828">
    <property type="component" value="Unassembled WGS sequence"/>
</dbReference>
<evidence type="ECO:0000313" key="4">
    <source>
        <dbReference type="EMBL" id="KFG39566.1"/>
    </source>
</evidence>
<dbReference type="Pfam" id="PF00023">
    <property type="entry name" value="Ank"/>
    <property type="match status" value="1"/>
</dbReference>
<evidence type="ECO:0000256" key="1">
    <source>
        <dbReference type="ARBA" id="ARBA00022737"/>
    </source>
</evidence>
<dbReference type="Pfam" id="PF12796">
    <property type="entry name" value="Ank_2"/>
    <property type="match status" value="1"/>
</dbReference>
<sequence length="188" mass="19992">MVLCCSRGAKHVGEDVWSDLGNAAYTGNLPRMIQQLSNGGDVNAADANGFTPIHRAAQSGNFEAVQLLLKCGADARCSATNGETPLHIAAFHRNAKTVKLLLETDAKADVNKQNTDHGMTPLHVAVYRGCPEIVDLLLAAGANPDITAKGQTTLNLAEFGNSQELQGRSSPSAKHHDTLLLLQNRLKS</sequence>
<dbReference type="EMBL" id="AEYI02001263">
    <property type="protein sequence ID" value="KFG39566.1"/>
    <property type="molecule type" value="Genomic_DNA"/>
</dbReference>
<feature type="repeat" description="ANK" evidence="3">
    <location>
        <begin position="117"/>
        <end position="149"/>
    </location>
</feature>